<feature type="transmembrane region" description="Helical" evidence="8">
    <location>
        <begin position="428"/>
        <end position="449"/>
    </location>
</feature>
<evidence type="ECO:0000256" key="5">
    <source>
        <dbReference type="ARBA" id="ARBA00022989"/>
    </source>
</evidence>
<evidence type="ECO:0000256" key="7">
    <source>
        <dbReference type="SAM" id="MobiDB-lite"/>
    </source>
</evidence>
<evidence type="ECO:0000256" key="8">
    <source>
        <dbReference type="SAM" id="Phobius"/>
    </source>
</evidence>
<name>A0ABS3I6F8_9MICO</name>
<evidence type="ECO:0000313" key="9">
    <source>
        <dbReference type="EMBL" id="MBO0608590.1"/>
    </source>
</evidence>
<evidence type="ECO:0000256" key="3">
    <source>
        <dbReference type="ARBA" id="ARBA00022475"/>
    </source>
</evidence>
<comment type="subcellular location">
    <subcellularLocation>
        <location evidence="1">Cell membrane</location>
        <topology evidence="1">Multi-pass membrane protein</topology>
    </subcellularLocation>
</comment>
<dbReference type="Pfam" id="PF13440">
    <property type="entry name" value="Polysacc_synt_3"/>
    <property type="match status" value="1"/>
</dbReference>
<dbReference type="PANTHER" id="PTHR30250:SF10">
    <property type="entry name" value="LIPOPOLYSACCHARIDE BIOSYNTHESIS PROTEIN WZXC"/>
    <property type="match status" value="1"/>
</dbReference>
<dbReference type="EMBL" id="JAFMPK010000027">
    <property type="protein sequence ID" value="MBO0608590.1"/>
    <property type="molecule type" value="Genomic_DNA"/>
</dbReference>
<feature type="region of interest" description="Disordered" evidence="7">
    <location>
        <begin position="1"/>
        <end position="23"/>
    </location>
</feature>
<feature type="transmembrane region" description="Helical" evidence="8">
    <location>
        <begin position="126"/>
        <end position="146"/>
    </location>
</feature>
<evidence type="ECO:0000256" key="4">
    <source>
        <dbReference type="ARBA" id="ARBA00022692"/>
    </source>
</evidence>
<keyword evidence="5 8" id="KW-1133">Transmembrane helix</keyword>
<evidence type="ECO:0000256" key="1">
    <source>
        <dbReference type="ARBA" id="ARBA00004651"/>
    </source>
</evidence>
<gene>
    <name evidence="9" type="ORF">J0911_06040</name>
</gene>
<feature type="transmembrane region" description="Helical" evidence="8">
    <location>
        <begin position="338"/>
        <end position="359"/>
    </location>
</feature>
<evidence type="ECO:0000313" key="10">
    <source>
        <dbReference type="Proteomes" id="UP000664617"/>
    </source>
</evidence>
<reference evidence="9 10" key="1">
    <citation type="submission" date="2021-03" db="EMBL/GenBank/DDBJ databases">
        <authorList>
            <person name="Xin L."/>
        </authorList>
    </citation>
    <scope>NUCLEOTIDE SEQUENCE [LARGE SCALE GENOMIC DNA]</scope>
    <source>
        <strain evidence="9 10">XHU 5031</strain>
    </source>
</reference>
<comment type="similarity">
    <text evidence="2">Belongs to the polysaccharide synthase family.</text>
</comment>
<feature type="transmembrane region" description="Helical" evidence="8">
    <location>
        <begin position="461"/>
        <end position="482"/>
    </location>
</feature>
<dbReference type="PANTHER" id="PTHR30250">
    <property type="entry name" value="PST FAMILY PREDICTED COLANIC ACID TRANSPORTER"/>
    <property type="match status" value="1"/>
</dbReference>
<comment type="caution">
    <text evidence="9">The sequence shown here is derived from an EMBL/GenBank/DDBJ whole genome shotgun (WGS) entry which is preliminary data.</text>
</comment>
<keyword evidence="10" id="KW-1185">Reference proteome</keyword>
<feature type="transmembrane region" description="Helical" evidence="8">
    <location>
        <begin position="188"/>
        <end position="207"/>
    </location>
</feature>
<feature type="transmembrane region" description="Helical" evidence="8">
    <location>
        <begin position="96"/>
        <end position="120"/>
    </location>
</feature>
<dbReference type="CDD" id="cd13127">
    <property type="entry name" value="MATE_tuaB_like"/>
    <property type="match status" value="1"/>
</dbReference>
<dbReference type="Proteomes" id="UP000664617">
    <property type="component" value="Unassembled WGS sequence"/>
</dbReference>
<accession>A0ABS3I6F8</accession>
<reference evidence="10" key="2">
    <citation type="submission" date="2023-07" db="EMBL/GenBank/DDBJ databases">
        <title>Myceligenerans salitolerans sp. nov., a halotolerant actinomycete isolated from a salt lake in Xinjiang, China.</title>
        <authorList>
            <person name="Guan T."/>
        </authorList>
    </citation>
    <scope>NUCLEOTIDE SEQUENCE [LARGE SCALE GENOMIC DNA]</scope>
    <source>
        <strain evidence="10">XHU 5031</strain>
    </source>
</reference>
<evidence type="ECO:0000256" key="2">
    <source>
        <dbReference type="ARBA" id="ARBA00007430"/>
    </source>
</evidence>
<proteinExistence type="inferred from homology"/>
<keyword evidence="3" id="KW-1003">Cell membrane</keyword>
<evidence type="ECO:0000256" key="6">
    <source>
        <dbReference type="ARBA" id="ARBA00023136"/>
    </source>
</evidence>
<feature type="transmembrane region" description="Helical" evidence="8">
    <location>
        <begin position="371"/>
        <end position="391"/>
    </location>
</feature>
<organism evidence="9 10">
    <name type="scientific">Myceligenerans salitolerans</name>
    <dbReference type="NCBI Taxonomy" id="1230528"/>
    <lineage>
        <taxon>Bacteria</taxon>
        <taxon>Bacillati</taxon>
        <taxon>Actinomycetota</taxon>
        <taxon>Actinomycetes</taxon>
        <taxon>Micrococcales</taxon>
        <taxon>Promicromonosporaceae</taxon>
        <taxon>Myceligenerans</taxon>
    </lineage>
</organism>
<dbReference type="InterPro" id="IPR050833">
    <property type="entry name" value="Poly_Biosynth_Transport"/>
</dbReference>
<feature type="transmembrane region" description="Helical" evidence="8">
    <location>
        <begin position="397"/>
        <end position="416"/>
    </location>
</feature>
<feature type="transmembrane region" description="Helical" evidence="8">
    <location>
        <begin position="158"/>
        <end position="182"/>
    </location>
</feature>
<keyword evidence="6 8" id="KW-0472">Membrane</keyword>
<sequence>MAPDVTEHDVAEEGGTRQSLGRRAARGATVTAASQGARILLQVAAVAVLARLVPPAEYGLVAMVAAVVGIGEILRDAGLSSAAMRAPGLTRQQRDNLFWVNVAIGAVLCVACFAAAPLIARLFDEPALTGICRALAFVFLVNGLATQHKAGLVREMRFRTLAVVEVAAPVVALGAAIAVGVATHDHRAVVVQQVATAAVTLAGVWVAGRWLPARPRRGAGTRGFFRFGGGLLGSQLVGYGADNLATFVIGLSLGPGPLGLYNRAYHLLMRPLTQLRQPSTTVALPVLARLADEPARFDRMLLRGQQVLALPVVLVLAVVVGASDVVVGVFLGPGWESAAPLLAAFAVAGGCQTLAYVGYWTYLARGLSGTLLAYSLVTAVLKIAGVLIGSFWGVNGIAAGFAASALLEWPLSFWWLSRVTSYPGGRLALGGLRILAQALPVGLAAWLAASLPAAGAAGSPVTGLLLAIASAVLVWALCLLVAPPLRRDAVLLVEVLRAVRSRAR</sequence>
<feature type="compositionally biased region" description="Basic and acidic residues" evidence="7">
    <location>
        <begin position="1"/>
        <end position="15"/>
    </location>
</feature>
<protein>
    <submittedName>
        <fullName evidence="9">Lipopolysaccharide biosynthesis protein</fullName>
    </submittedName>
</protein>
<feature type="transmembrane region" description="Helical" evidence="8">
    <location>
        <begin position="307"/>
        <end position="332"/>
    </location>
</feature>
<keyword evidence="4 8" id="KW-0812">Transmembrane</keyword>